<evidence type="ECO:0000313" key="3">
    <source>
        <dbReference type="Proteomes" id="UP001367508"/>
    </source>
</evidence>
<keyword evidence="3" id="KW-1185">Reference proteome</keyword>
<organism evidence="2 3">
    <name type="scientific">Canavalia gladiata</name>
    <name type="common">Sword bean</name>
    <name type="synonym">Dolichos gladiatus</name>
    <dbReference type="NCBI Taxonomy" id="3824"/>
    <lineage>
        <taxon>Eukaryota</taxon>
        <taxon>Viridiplantae</taxon>
        <taxon>Streptophyta</taxon>
        <taxon>Embryophyta</taxon>
        <taxon>Tracheophyta</taxon>
        <taxon>Spermatophyta</taxon>
        <taxon>Magnoliopsida</taxon>
        <taxon>eudicotyledons</taxon>
        <taxon>Gunneridae</taxon>
        <taxon>Pentapetalae</taxon>
        <taxon>rosids</taxon>
        <taxon>fabids</taxon>
        <taxon>Fabales</taxon>
        <taxon>Fabaceae</taxon>
        <taxon>Papilionoideae</taxon>
        <taxon>50 kb inversion clade</taxon>
        <taxon>NPAAA clade</taxon>
        <taxon>indigoferoid/millettioid clade</taxon>
        <taxon>Phaseoleae</taxon>
        <taxon>Canavalia</taxon>
    </lineage>
</organism>
<comment type="caution">
    <text evidence="2">The sequence shown here is derived from an EMBL/GenBank/DDBJ whole genome shotgun (WGS) entry which is preliminary data.</text>
</comment>
<sequence>MYISIEKTICFVYVIIMSSLFFWWIIQSGSYERKWFGFDYGNAENLDLLDWDQRLRKLNYDLFLQKI</sequence>
<name>A0AAN9K9C3_CANGL</name>
<dbReference type="EMBL" id="JAYMYQ010000009">
    <property type="protein sequence ID" value="KAK7312311.1"/>
    <property type="molecule type" value="Genomic_DNA"/>
</dbReference>
<proteinExistence type="predicted"/>
<evidence type="ECO:0000313" key="2">
    <source>
        <dbReference type="EMBL" id="KAK7312311.1"/>
    </source>
</evidence>
<keyword evidence="1" id="KW-1133">Transmembrane helix</keyword>
<keyword evidence="1" id="KW-0812">Transmembrane</keyword>
<gene>
    <name evidence="2" type="ORF">VNO77_36081</name>
</gene>
<reference evidence="2 3" key="1">
    <citation type="submission" date="2024-01" db="EMBL/GenBank/DDBJ databases">
        <title>The genomes of 5 underutilized Papilionoideae crops provide insights into root nodulation and disease resistanc.</title>
        <authorList>
            <person name="Jiang F."/>
        </authorList>
    </citation>
    <scope>NUCLEOTIDE SEQUENCE [LARGE SCALE GENOMIC DNA]</scope>
    <source>
        <strain evidence="2">LVBAO_FW01</strain>
        <tissue evidence="2">Leaves</tissue>
    </source>
</reference>
<keyword evidence="1" id="KW-0472">Membrane</keyword>
<accession>A0AAN9K9C3</accession>
<feature type="transmembrane region" description="Helical" evidence="1">
    <location>
        <begin position="9"/>
        <end position="26"/>
    </location>
</feature>
<dbReference type="Proteomes" id="UP001367508">
    <property type="component" value="Unassembled WGS sequence"/>
</dbReference>
<dbReference type="AlphaFoldDB" id="A0AAN9K9C3"/>
<evidence type="ECO:0000256" key="1">
    <source>
        <dbReference type="SAM" id="Phobius"/>
    </source>
</evidence>
<protein>
    <submittedName>
        <fullName evidence="2">Uncharacterized protein</fullName>
    </submittedName>
</protein>